<dbReference type="EMBL" id="BGPR01001924">
    <property type="protein sequence ID" value="GBM64372.1"/>
    <property type="molecule type" value="Genomic_DNA"/>
</dbReference>
<evidence type="ECO:0000313" key="2">
    <source>
        <dbReference type="EMBL" id="GBM64372.1"/>
    </source>
</evidence>
<keyword evidence="3" id="KW-1185">Reference proteome</keyword>
<protein>
    <submittedName>
        <fullName evidence="2">Uncharacterized protein</fullName>
    </submittedName>
</protein>
<reference evidence="2 3" key="1">
    <citation type="journal article" date="2019" name="Sci. Rep.">
        <title>Orb-weaving spider Araneus ventricosus genome elucidates the spidroin gene catalogue.</title>
        <authorList>
            <person name="Kono N."/>
            <person name="Nakamura H."/>
            <person name="Ohtoshi R."/>
            <person name="Moran D.A.P."/>
            <person name="Shinohara A."/>
            <person name="Yoshida Y."/>
            <person name="Fujiwara M."/>
            <person name="Mori M."/>
            <person name="Tomita M."/>
            <person name="Arakawa K."/>
        </authorList>
    </citation>
    <scope>NUCLEOTIDE SEQUENCE [LARGE SCALE GENOMIC DNA]</scope>
</reference>
<feature type="region of interest" description="Disordered" evidence="1">
    <location>
        <begin position="58"/>
        <end position="87"/>
    </location>
</feature>
<name>A0A4Y2HGB2_ARAVE</name>
<feature type="compositionally biased region" description="Basic and acidic residues" evidence="1">
    <location>
        <begin position="72"/>
        <end position="84"/>
    </location>
</feature>
<gene>
    <name evidence="2" type="ORF">AVEN_11644_1</name>
</gene>
<sequence>MHFGFDEEKAETKVFIFLLRGTAKTSSMSNRSDHQSIFGCVAGLMVSHKLPAGLQAEKQSHLLLPHNSRKQYSKEERRTWDRTPSHAPAPAIITVTAPVGLGMGQITWGREKMTRNF</sequence>
<dbReference type="AlphaFoldDB" id="A0A4Y2HGB2"/>
<proteinExistence type="predicted"/>
<organism evidence="2 3">
    <name type="scientific">Araneus ventricosus</name>
    <name type="common">Orbweaver spider</name>
    <name type="synonym">Epeira ventricosa</name>
    <dbReference type="NCBI Taxonomy" id="182803"/>
    <lineage>
        <taxon>Eukaryota</taxon>
        <taxon>Metazoa</taxon>
        <taxon>Ecdysozoa</taxon>
        <taxon>Arthropoda</taxon>
        <taxon>Chelicerata</taxon>
        <taxon>Arachnida</taxon>
        <taxon>Araneae</taxon>
        <taxon>Araneomorphae</taxon>
        <taxon>Entelegynae</taxon>
        <taxon>Araneoidea</taxon>
        <taxon>Araneidae</taxon>
        <taxon>Araneus</taxon>
    </lineage>
</organism>
<dbReference type="Proteomes" id="UP000499080">
    <property type="component" value="Unassembled WGS sequence"/>
</dbReference>
<evidence type="ECO:0000313" key="3">
    <source>
        <dbReference type="Proteomes" id="UP000499080"/>
    </source>
</evidence>
<evidence type="ECO:0000256" key="1">
    <source>
        <dbReference type="SAM" id="MobiDB-lite"/>
    </source>
</evidence>
<accession>A0A4Y2HGB2</accession>
<comment type="caution">
    <text evidence="2">The sequence shown here is derived from an EMBL/GenBank/DDBJ whole genome shotgun (WGS) entry which is preliminary data.</text>
</comment>